<accession>A0A3P8CR64</accession>
<organism evidence="1 2">
    <name type="scientific">Schistosoma mattheei</name>
    <dbReference type="NCBI Taxonomy" id="31246"/>
    <lineage>
        <taxon>Eukaryota</taxon>
        <taxon>Metazoa</taxon>
        <taxon>Spiralia</taxon>
        <taxon>Lophotrochozoa</taxon>
        <taxon>Platyhelminthes</taxon>
        <taxon>Trematoda</taxon>
        <taxon>Digenea</taxon>
        <taxon>Strigeidida</taxon>
        <taxon>Schistosomatoidea</taxon>
        <taxon>Schistosomatidae</taxon>
        <taxon>Schistosoma</taxon>
    </lineage>
</organism>
<evidence type="ECO:0000313" key="1">
    <source>
        <dbReference type="EMBL" id="VDP42187.1"/>
    </source>
</evidence>
<name>A0A3P8CR64_9TREM</name>
<protein>
    <submittedName>
        <fullName evidence="1">Uncharacterized protein</fullName>
    </submittedName>
</protein>
<dbReference type="EMBL" id="UZAL01028578">
    <property type="protein sequence ID" value="VDP42187.1"/>
    <property type="molecule type" value="Genomic_DNA"/>
</dbReference>
<dbReference type="Proteomes" id="UP000269396">
    <property type="component" value="Unassembled WGS sequence"/>
</dbReference>
<reference evidence="1 2" key="1">
    <citation type="submission" date="2018-11" db="EMBL/GenBank/DDBJ databases">
        <authorList>
            <consortium name="Pathogen Informatics"/>
        </authorList>
    </citation>
    <scope>NUCLEOTIDE SEQUENCE [LARGE SCALE GENOMIC DNA]</scope>
    <source>
        <strain>Denwood</strain>
        <strain evidence="2">Zambia</strain>
    </source>
</reference>
<dbReference type="AlphaFoldDB" id="A0A3P8CR64"/>
<evidence type="ECO:0000313" key="2">
    <source>
        <dbReference type="Proteomes" id="UP000269396"/>
    </source>
</evidence>
<proteinExistence type="predicted"/>
<sequence>MHCYIQMRIYVSVSSVKLQQHIILLQVLLNRITYENRQKLNLNYLSIHHKKVPQM</sequence>
<keyword evidence="2" id="KW-1185">Reference proteome</keyword>
<gene>
    <name evidence="1" type="ORF">SMTD_LOCUS7943</name>
</gene>